<dbReference type="SMART" id="SM00051">
    <property type="entry name" value="DSL"/>
    <property type="match status" value="1"/>
</dbReference>
<dbReference type="InterPro" id="IPR001881">
    <property type="entry name" value="EGF-like_Ca-bd_dom"/>
</dbReference>
<dbReference type="Pfam" id="PF01414">
    <property type="entry name" value="DSL"/>
    <property type="match status" value="1"/>
</dbReference>
<feature type="disulfide bond" evidence="12">
    <location>
        <begin position="786"/>
        <end position="803"/>
    </location>
</feature>
<keyword evidence="8 14" id="KW-1133">Transmembrane helix</keyword>
<evidence type="ECO:0000256" key="10">
    <source>
        <dbReference type="ARBA" id="ARBA00023157"/>
    </source>
</evidence>
<dbReference type="AlphaFoldDB" id="A0A9W3B2P7"/>
<name>A0A9W3B2P7_BIOGL</name>
<keyword evidence="3 12" id="KW-0245">EGF-like domain</keyword>
<keyword evidence="11" id="KW-0325">Glycoprotein</keyword>
<dbReference type="GO" id="GO:0005886">
    <property type="term" value="C:plasma membrane"/>
    <property type="evidence" value="ECO:0007669"/>
    <property type="project" value="TreeGrafter"/>
</dbReference>
<feature type="disulfide bond" evidence="12">
    <location>
        <begin position="805"/>
        <end position="814"/>
    </location>
</feature>
<evidence type="ECO:0000256" key="4">
    <source>
        <dbReference type="ARBA" id="ARBA00022692"/>
    </source>
</evidence>
<dbReference type="RefSeq" id="XP_055893736.1">
    <property type="nucleotide sequence ID" value="XM_056037761.1"/>
</dbReference>
<dbReference type="OrthoDB" id="6120636at2759"/>
<keyword evidence="18" id="KW-1185">Reference proteome</keyword>
<dbReference type="PROSITE" id="PS00022">
    <property type="entry name" value="EGF_1"/>
    <property type="match status" value="9"/>
</dbReference>
<dbReference type="PROSITE" id="PS51051">
    <property type="entry name" value="DSL"/>
    <property type="match status" value="1"/>
</dbReference>
<evidence type="ECO:0000259" key="16">
    <source>
        <dbReference type="PROSITE" id="PS50026"/>
    </source>
</evidence>
<feature type="disulfide bond" evidence="13">
    <location>
        <begin position="441"/>
        <end position="450"/>
    </location>
</feature>
<dbReference type="PANTHER" id="PTHR24049">
    <property type="entry name" value="CRUMBS FAMILY MEMBER"/>
    <property type="match status" value="1"/>
</dbReference>
<sequence>MNLRSRHLDVWLTFFLVTITFRFESHSAVAQLGYFELRLLSLNLPLVTLYHHMIPPETKKGALSPCAEDLGLAVTACLSHHQLPLPRKVECTLGHNRTTLRVPLEEDLLVLPFSFSWPGAYTLSLTAVRTCPSLPGKELFVSELMVADFIAPSPQWALIVQHRRPHPEDQQGDHLEERRIGAAFSSRSFSKRQAEKLGPNRQDLKTFSRPKRAMAHGGSTVTSIDNIVRRKLTSGTRRKSSHLQNLAVGSSDQAYLRGGHIPPSKLFTGINHSSMIHTESTMSSDVINSSTRRVLSQSKDYNHKERLKINRPEILYPSSKDLHRNNRATLGEQSVDTETSLRIKRSTNVDSFEASVHLPDSTTDIAEETAEGFEDESVEDDDEEMALSTEAVVRVVGADVVVAVRVVCSKNYFGPNCSELCRPRDDLRGHWSCNEQGRRVCLPGWSGQDCAQALCSELCRSNRGICSRPGLCTCRHGWYGEHCDKCRTTPGCVHGTCHLPGQCICHKGWAGPLCDVESRYCLEHSPCLNGGTCHHDSSHNYTCSCPRGYVGAHCEVSECHSNFCLHSGTCLIAEGTRYCLCSSHYTGPRCQHKMDNILSSHVACDTPPCSSTQRAPPCSGENCRIEVSAELVDMALTQHENPCLRHICYNGGRCSMGKNISAPTCRCPAPFGGPHCLQVTKSSCRNNPCMNGGECRATKNMGAFQCICTPGFTGKLCQKVIQAGTTLCGGGDMNSGTKPSGVISCHNGGQCEKSPRGRNYYCKCPANFTGEFCELEKKDPCSRHQCLSGGICSVHASNGTAACICPTGYSGAVCENRQLFSACNRIQCHHGGACVDLPHNNFQCVCRGRYEGKYCERETRHGGMVIEIRSDCCNSRGESRCHSQSLLMLYLLTLSLLRLFIS</sequence>
<feature type="disulfide bond" evidence="12">
    <location>
        <begin position="689"/>
        <end position="706"/>
    </location>
</feature>
<reference evidence="19 20" key="1">
    <citation type="submission" date="2025-04" db="UniProtKB">
        <authorList>
            <consortium name="RefSeq"/>
        </authorList>
    </citation>
    <scope>IDENTIFICATION</scope>
</reference>
<comment type="subcellular location">
    <subcellularLocation>
        <location evidence="1 14">Membrane</location>
        <topology evidence="1 14">Single-pass type I membrane protein</topology>
    </subcellularLocation>
</comment>
<feature type="disulfide bond" evidence="12">
    <location>
        <begin position="667"/>
        <end position="676"/>
    </location>
</feature>
<feature type="disulfide bond" evidence="12">
    <location>
        <begin position="708"/>
        <end position="717"/>
    </location>
</feature>
<dbReference type="PANTHER" id="PTHR24049:SF22">
    <property type="entry name" value="DROSOPHILA CRUMBS HOMOLOG"/>
    <property type="match status" value="1"/>
</dbReference>
<dbReference type="InterPro" id="IPR000742">
    <property type="entry name" value="EGF"/>
</dbReference>
<evidence type="ECO:0000256" key="3">
    <source>
        <dbReference type="ARBA" id="ARBA00022536"/>
    </source>
</evidence>
<dbReference type="RefSeq" id="XP_055893737.1">
    <property type="nucleotide sequence ID" value="XM_056037762.1"/>
</dbReference>
<feature type="domain" description="DSL" evidence="17">
    <location>
        <begin position="406"/>
        <end position="450"/>
    </location>
</feature>
<dbReference type="Proteomes" id="UP001165740">
    <property type="component" value="Chromosome 8"/>
</dbReference>
<dbReference type="FunFam" id="2.10.25.10:FF:000100">
    <property type="entry name" value="neurogenic locus notch homolog protein 3"/>
    <property type="match status" value="1"/>
</dbReference>
<comment type="caution">
    <text evidence="12">Lacks conserved residue(s) required for the propagation of feature annotation.</text>
</comment>
<feature type="domain" description="EGF-like" evidence="16">
    <location>
        <begin position="556"/>
        <end position="591"/>
    </location>
</feature>
<dbReference type="InterPro" id="IPR051022">
    <property type="entry name" value="Notch_Cell-Fate_Det"/>
</dbReference>
<keyword evidence="6 14" id="KW-0677">Repeat</keyword>
<evidence type="ECO:0000256" key="13">
    <source>
        <dbReference type="PROSITE-ProRule" id="PRU00377"/>
    </source>
</evidence>
<dbReference type="SMART" id="SM00181">
    <property type="entry name" value="EGF"/>
    <property type="match status" value="9"/>
</dbReference>
<dbReference type="FunFam" id="2.10.25.10:FF:000294">
    <property type="entry name" value="Delta-like protein"/>
    <property type="match status" value="1"/>
</dbReference>
<dbReference type="SUPFAM" id="SSF57196">
    <property type="entry name" value="EGF/Laminin"/>
    <property type="match status" value="7"/>
</dbReference>
<dbReference type="GO" id="GO:0045197">
    <property type="term" value="P:establishment or maintenance of epithelial cell apical/basal polarity"/>
    <property type="evidence" value="ECO:0007669"/>
    <property type="project" value="TreeGrafter"/>
</dbReference>
<evidence type="ECO:0000313" key="22">
    <source>
        <dbReference type="RefSeq" id="XP_055893738.1"/>
    </source>
</evidence>
<feature type="signal peptide" evidence="15">
    <location>
        <begin position="1"/>
        <end position="30"/>
    </location>
</feature>
<feature type="domain" description="EGF-like" evidence="16">
    <location>
        <begin position="639"/>
        <end position="677"/>
    </location>
</feature>
<feature type="disulfide bond" evidence="12">
    <location>
        <begin position="745"/>
        <end position="762"/>
    </location>
</feature>
<evidence type="ECO:0000256" key="9">
    <source>
        <dbReference type="ARBA" id="ARBA00023136"/>
    </source>
</evidence>
<feature type="disulfide bond" evidence="12">
    <location>
        <begin position="545"/>
        <end position="554"/>
    </location>
</feature>
<evidence type="ECO:0000256" key="12">
    <source>
        <dbReference type="PROSITE-ProRule" id="PRU00076"/>
    </source>
</evidence>
<feature type="domain" description="EGF-like" evidence="16">
    <location>
        <begin position="819"/>
        <end position="856"/>
    </location>
</feature>
<comment type="function">
    <text evidence="14">Putative Notch ligand involved in the mediation of Notch signaling.</text>
</comment>
<dbReference type="InterPro" id="IPR001774">
    <property type="entry name" value="DSL"/>
</dbReference>
<dbReference type="GO" id="GO:0005509">
    <property type="term" value="F:calcium ion binding"/>
    <property type="evidence" value="ECO:0007669"/>
    <property type="project" value="InterPro"/>
</dbReference>
<feature type="disulfide bond" evidence="13">
    <location>
        <begin position="408"/>
        <end position="417"/>
    </location>
</feature>
<accession>A0A9W3B2P7</accession>
<evidence type="ECO:0000259" key="17">
    <source>
        <dbReference type="PROSITE" id="PS51051"/>
    </source>
</evidence>
<evidence type="ECO:0000256" key="5">
    <source>
        <dbReference type="ARBA" id="ARBA00022729"/>
    </source>
</evidence>
<dbReference type="RefSeq" id="XP_055893735.1">
    <property type="nucleotide sequence ID" value="XM_056037760.1"/>
</dbReference>
<evidence type="ECO:0000313" key="18">
    <source>
        <dbReference type="Proteomes" id="UP001165740"/>
    </source>
</evidence>
<dbReference type="Pfam" id="PF21700">
    <property type="entry name" value="EGF_DL_JAG"/>
    <property type="match status" value="1"/>
</dbReference>
<evidence type="ECO:0000256" key="11">
    <source>
        <dbReference type="ARBA" id="ARBA00023180"/>
    </source>
</evidence>
<keyword evidence="10 12" id="KW-1015">Disulfide bond</keyword>
<evidence type="ECO:0000313" key="19">
    <source>
        <dbReference type="RefSeq" id="XP_055893735.1"/>
    </source>
</evidence>
<feature type="domain" description="EGF-like" evidence="16">
    <location>
        <begin position="517"/>
        <end position="555"/>
    </location>
</feature>
<dbReference type="SMART" id="SM00179">
    <property type="entry name" value="EGF_CA"/>
    <property type="match status" value="5"/>
</dbReference>
<protein>
    <recommendedName>
        <fullName evidence="14">Delta-like protein</fullName>
    </recommendedName>
</protein>
<keyword evidence="9 14" id="KW-0472">Membrane</keyword>
<evidence type="ECO:0000256" key="1">
    <source>
        <dbReference type="ARBA" id="ARBA00004479"/>
    </source>
</evidence>
<dbReference type="GO" id="GO:0007154">
    <property type="term" value="P:cell communication"/>
    <property type="evidence" value="ECO:0007669"/>
    <property type="project" value="InterPro"/>
</dbReference>
<dbReference type="Pfam" id="PF00008">
    <property type="entry name" value="EGF"/>
    <property type="match status" value="4"/>
</dbReference>
<dbReference type="PROSITE" id="PS50026">
    <property type="entry name" value="EGF_3"/>
    <property type="match status" value="8"/>
</dbReference>
<dbReference type="FunFam" id="2.10.25.10:FF:000018">
    <property type="entry name" value="Delta-like 1"/>
    <property type="match status" value="1"/>
</dbReference>
<dbReference type="RefSeq" id="XP_055893738.1">
    <property type="nucleotide sequence ID" value="XM_056037763.1"/>
</dbReference>
<dbReference type="GO" id="GO:0030154">
    <property type="term" value="P:cell differentiation"/>
    <property type="evidence" value="ECO:0007669"/>
    <property type="project" value="UniProtKB-KW"/>
</dbReference>
<evidence type="ECO:0000256" key="6">
    <source>
        <dbReference type="ARBA" id="ARBA00022737"/>
    </source>
</evidence>
<feature type="domain" description="EGF-like" evidence="16">
    <location>
        <begin position="777"/>
        <end position="815"/>
    </location>
</feature>
<keyword evidence="5 14" id="KW-0732">Signal</keyword>
<dbReference type="GO" id="GO:0032991">
    <property type="term" value="C:protein-containing complex"/>
    <property type="evidence" value="ECO:0007669"/>
    <property type="project" value="TreeGrafter"/>
</dbReference>
<keyword evidence="4 14" id="KW-0812">Transmembrane</keyword>
<dbReference type="CDD" id="cd00054">
    <property type="entry name" value="EGF_CA"/>
    <property type="match status" value="3"/>
</dbReference>
<evidence type="ECO:0000256" key="15">
    <source>
        <dbReference type="SAM" id="SignalP"/>
    </source>
</evidence>
<feature type="chain" id="PRO_5044702955" description="Delta-like protein" evidence="15">
    <location>
        <begin position="31"/>
        <end position="902"/>
    </location>
</feature>
<dbReference type="FunFam" id="2.10.25.140:FF:000001">
    <property type="entry name" value="Delta-like protein"/>
    <property type="match status" value="1"/>
</dbReference>
<evidence type="ECO:0000313" key="20">
    <source>
        <dbReference type="RefSeq" id="XP_055893736.1"/>
    </source>
</evidence>
<feature type="domain" description="EGF-like" evidence="16">
    <location>
        <begin position="732"/>
        <end position="774"/>
    </location>
</feature>
<evidence type="ECO:0000256" key="2">
    <source>
        <dbReference type="ARBA" id="ARBA00022473"/>
    </source>
</evidence>
<keyword evidence="7" id="KW-0221">Differentiation</keyword>
<dbReference type="GeneID" id="106056685"/>
<feature type="domain" description="EGF-like" evidence="16">
    <location>
        <begin position="451"/>
        <end position="484"/>
    </location>
</feature>
<feature type="disulfide bond" evidence="12">
    <location>
        <begin position="474"/>
        <end position="483"/>
    </location>
</feature>
<evidence type="ECO:0000256" key="14">
    <source>
        <dbReference type="RuleBase" id="RU280815"/>
    </source>
</evidence>
<keyword evidence="2 14" id="KW-0217">Developmental protein</keyword>
<dbReference type="GO" id="GO:0007157">
    <property type="term" value="P:heterophilic cell-cell adhesion via plasma membrane cell adhesion molecules"/>
    <property type="evidence" value="ECO:0007669"/>
    <property type="project" value="TreeGrafter"/>
</dbReference>
<feature type="disulfide bond" evidence="12">
    <location>
        <begin position="648"/>
        <end position="665"/>
    </location>
</feature>
<feature type="disulfide bond" evidence="12">
    <location>
        <begin position="581"/>
        <end position="590"/>
    </location>
</feature>
<dbReference type="Gene3D" id="2.10.25.10">
    <property type="entry name" value="Laminin"/>
    <property type="match status" value="8"/>
</dbReference>
<organism evidence="18 20">
    <name type="scientific">Biomphalaria glabrata</name>
    <name type="common">Bloodfluke planorb</name>
    <name type="synonym">Freshwater snail</name>
    <dbReference type="NCBI Taxonomy" id="6526"/>
    <lineage>
        <taxon>Eukaryota</taxon>
        <taxon>Metazoa</taxon>
        <taxon>Spiralia</taxon>
        <taxon>Lophotrochozoa</taxon>
        <taxon>Mollusca</taxon>
        <taxon>Gastropoda</taxon>
        <taxon>Heterobranchia</taxon>
        <taxon>Euthyneura</taxon>
        <taxon>Panpulmonata</taxon>
        <taxon>Hygrophila</taxon>
        <taxon>Lymnaeoidea</taxon>
        <taxon>Planorbidae</taxon>
        <taxon>Biomphalaria</taxon>
    </lineage>
</organism>
<feature type="disulfide bond" evidence="12">
    <location>
        <begin position="846"/>
        <end position="855"/>
    </location>
</feature>
<feature type="disulfide bond" evidence="13">
    <location>
        <begin position="421"/>
        <end position="433"/>
    </location>
</feature>
<gene>
    <name evidence="19 20 21 22" type="primary">LOC106056685</name>
</gene>
<dbReference type="Gene3D" id="2.10.25.140">
    <property type="match status" value="1"/>
</dbReference>
<feature type="disulfide bond" evidence="12">
    <location>
        <begin position="764"/>
        <end position="773"/>
    </location>
</feature>
<evidence type="ECO:0000256" key="7">
    <source>
        <dbReference type="ARBA" id="ARBA00022782"/>
    </source>
</evidence>
<dbReference type="PROSITE" id="PS01186">
    <property type="entry name" value="EGF_2"/>
    <property type="match status" value="5"/>
</dbReference>
<feature type="domain" description="EGF-like" evidence="16">
    <location>
        <begin position="680"/>
        <end position="718"/>
    </location>
</feature>
<evidence type="ECO:0000256" key="8">
    <source>
        <dbReference type="ARBA" id="ARBA00022989"/>
    </source>
</evidence>
<proteinExistence type="predicted"/>
<evidence type="ECO:0000313" key="21">
    <source>
        <dbReference type="RefSeq" id="XP_055893737.1"/>
    </source>
</evidence>